<dbReference type="OrthoDB" id="3233233at2"/>
<protein>
    <submittedName>
        <fullName evidence="1">Uncharacterized protein</fullName>
    </submittedName>
</protein>
<dbReference type="Pfam" id="PF19673">
    <property type="entry name" value="DUF6176"/>
    <property type="match status" value="1"/>
</dbReference>
<organism evidence="1 2">
    <name type="scientific">Sinomicrobium oceani</name>
    <dbReference type="NCBI Taxonomy" id="1150368"/>
    <lineage>
        <taxon>Bacteria</taxon>
        <taxon>Pseudomonadati</taxon>
        <taxon>Bacteroidota</taxon>
        <taxon>Flavobacteriia</taxon>
        <taxon>Flavobacteriales</taxon>
        <taxon>Flavobacteriaceae</taxon>
        <taxon>Sinomicrobium</taxon>
    </lineage>
</organism>
<dbReference type="InterPro" id="IPR046174">
    <property type="entry name" value="DUF6176"/>
</dbReference>
<dbReference type="AlphaFoldDB" id="A0A1K1QCP7"/>
<gene>
    <name evidence="1" type="ORF">SAMN02927921_02471</name>
</gene>
<dbReference type="EMBL" id="FPJE01000012">
    <property type="protein sequence ID" value="SFW57696.1"/>
    <property type="molecule type" value="Genomic_DNA"/>
</dbReference>
<dbReference type="Proteomes" id="UP000182248">
    <property type="component" value="Unassembled WGS sequence"/>
</dbReference>
<evidence type="ECO:0000313" key="2">
    <source>
        <dbReference type="Proteomes" id="UP000182248"/>
    </source>
</evidence>
<accession>A0A1K1QCP7</accession>
<dbReference type="STRING" id="1150368.SAMN02927921_02471"/>
<evidence type="ECO:0000313" key="1">
    <source>
        <dbReference type="EMBL" id="SFW57696.1"/>
    </source>
</evidence>
<dbReference type="RefSeq" id="WP_072317680.1">
    <property type="nucleotide sequence ID" value="NZ_FPJE01000012.1"/>
</dbReference>
<name>A0A1K1QCP7_9FLAO</name>
<sequence>MNTKQQEVRLVRFPLKKGKLTRFYEWMQYLNEPKNRGEIIEGIGEAEIFAESVFLSEEAGHYYVYYYMNSENPFRGHRAVSSGNRSADIRHFRFFAECIDMENHVVQEALFHVNKP</sequence>
<keyword evidence="2" id="KW-1185">Reference proteome</keyword>
<reference evidence="1 2" key="1">
    <citation type="submission" date="2016-11" db="EMBL/GenBank/DDBJ databases">
        <authorList>
            <person name="Jaros S."/>
            <person name="Januszkiewicz K."/>
            <person name="Wedrychowicz H."/>
        </authorList>
    </citation>
    <scope>NUCLEOTIDE SEQUENCE [LARGE SCALE GENOMIC DNA]</scope>
    <source>
        <strain evidence="1 2">CGMCC 1.12145</strain>
    </source>
</reference>
<proteinExistence type="predicted"/>